<reference evidence="1" key="1">
    <citation type="submission" date="2014-09" db="EMBL/GenBank/DDBJ databases">
        <authorList>
            <person name="Magalhaes I.L.F."/>
            <person name="Oliveira U."/>
            <person name="Santos F.R."/>
            <person name="Vidigal T.H.D.A."/>
            <person name="Brescovit A.D."/>
            <person name="Santos A.J."/>
        </authorList>
    </citation>
    <scope>NUCLEOTIDE SEQUENCE</scope>
    <source>
        <tissue evidence="1">Shoot tissue taken approximately 20 cm above the soil surface</tissue>
    </source>
</reference>
<dbReference type="EMBL" id="GBRH01253981">
    <property type="protein sequence ID" value="JAD43914.1"/>
    <property type="molecule type" value="Transcribed_RNA"/>
</dbReference>
<accession>A0A0A8ZX17</accession>
<sequence length="38" mass="4501">MLVCGKYKAFEEVWLNLAWVSLCEGERDRWCMAISYLS</sequence>
<protein>
    <submittedName>
        <fullName evidence="1">Uncharacterized protein</fullName>
    </submittedName>
</protein>
<reference evidence="1" key="2">
    <citation type="journal article" date="2015" name="Data Brief">
        <title>Shoot transcriptome of the giant reed, Arundo donax.</title>
        <authorList>
            <person name="Barrero R.A."/>
            <person name="Guerrero F.D."/>
            <person name="Moolhuijzen P."/>
            <person name="Goolsby J.A."/>
            <person name="Tidwell J."/>
            <person name="Bellgard S.E."/>
            <person name="Bellgard M.I."/>
        </authorList>
    </citation>
    <scope>NUCLEOTIDE SEQUENCE</scope>
    <source>
        <tissue evidence="1">Shoot tissue taken approximately 20 cm above the soil surface</tissue>
    </source>
</reference>
<dbReference type="AlphaFoldDB" id="A0A0A8ZX17"/>
<organism evidence="1">
    <name type="scientific">Arundo donax</name>
    <name type="common">Giant reed</name>
    <name type="synonym">Donax arundinaceus</name>
    <dbReference type="NCBI Taxonomy" id="35708"/>
    <lineage>
        <taxon>Eukaryota</taxon>
        <taxon>Viridiplantae</taxon>
        <taxon>Streptophyta</taxon>
        <taxon>Embryophyta</taxon>
        <taxon>Tracheophyta</taxon>
        <taxon>Spermatophyta</taxon>
        <taxon>Magnoliopsida</taxon>
        <taxon>Liliopsida</taxon>
        <taxon>Poales</taxon>
        <taxon>Poaceae</taxon>
        <taxon>PACMAD clade</taxon>
        <taxon>Arundinoideae</taxon>
        <taxon>Arundineae</taxon>
        <taxon>Arundo</taxon>
    </lineage>
</organism>
<proteinExistence type="predicted"/>
<evidence type="ECO:0000313" key="1">
    <source>
        <dbReference type="EMBL" id="JAD43914.1"/>
    </source>
</evidence>
<name>A0A0A8ZX17_ARUDO</name>